<gene>
    <name evidence="1" type="ORF">LSALG_LOCUS7359</name>
</gene>
<proteinExistence type="predicted"/>
<keyword evidence="2" id="KW-1185">Reference proteome</keyword>
<dbReference type="AlphaFoldDB" id="A0AA35Y6D9"/>
<sequence>MFQLGAAAIAPTRLVSIVPSAGDGVSGGVKNN</sequence>
<evidence type="ECO:0000313" key="2">
    <source>
        <dbReference type="Proteomes" id="UP001177003"/>
    </source>
</evidence>
<dbReference type="Proteomes" id="UP001177003">
    <property type="component" value="Chromosome 1"/>
</dbReference>
<organism evidence="1 2">
    <name type="scientific">Lactuca saligna</name>
    <name type="common">Willowleaf lettuce</name>
    <dbReference type="NCBI Taxonomy" id="75948"/>
    <lineage>
        <taxon>Eukaryota</taxon>
        <taxon>Viridiplantae</taxon>
        <taxon>Streptophyta</taxon>
        <taxon>Embryophyta</taxon>
        <taxon>Tracheophyta</taxon>
        <taxon>Spermatophyta</taxon>
        <taxon>Magnoliopsida</taxon>
        <taxon>eudicotyledons</taxon>
        <taxon>Gunneridae</taxon>
        <taxon>Pentapetalae</taxon>
        <taxon>asterids</taxon>
        <taxon>campanulids</taxon>
        <taxon>Asterales</taxon>
        <taxon>Asteraceae</taxon>
        <taxon>Cichorioideae</taxon>
        <taxon>Cichorieae</taxon>
        <taxon>Lactucinae</taxon>
        <taxon>Lactuca</taxon>
    </lineage>
</organism>
<reference evidence="1" key="1">
    <citation type="submission" date="2023-04" db="EMBL/GenBank/DDBJ databases">
        <authorList>
            <person name="Vijverberg K."/>
            <person name="Xiong W."/>
            <person name="Schranz E."/>
        </authorList>
    </citation>
    <scope>NUCLEOTIDE SEQUENCE</scope>
</reference>
<evidence type="ECO:0000313" key="1">
    <source>
        <dbReference type="EMBL" id="CAI9266835.1"/>
    </source>
</evidence>
<accession>A0AA35Y6D9</accession>
<name>A0AA35Y6D9_LACSI</name>
<dbReference type="EMBL" id="OX465077">
    <property type="protein sequence ID" value="CAI9266835.1"/>
    <property type="molecule type" value="Genomic_DNA"/>
</dbReference>
<protein>
    <submittedName>
        <fullName evidence="1">Uncharacterized protein</fullName>
    </submittedName>
</protein>